<feature type="compositionally biased region" description="Low complexity" evidence="1">
    <location>
        <begin position="160"/>
        <end position="176"/>
    </location>
</feature>
<evidence type="ECO:0000313" key="3">
    <source>
        <dbReference type="Proteomes" id="UP001057375"/>
    </source>
</evidence>
<feature type="non-terminal residue" evidence="2">
    <location>
        <position position="1"/>
    </location>
</feature>
<dbReference type="EMBL" id="BQXS01009967">
    <property type="protein sequence ID" value="GKT32299.1"/>
    <property type="molecule type" value="Genomic_DNA"/>
</dbReference>
<dbReference type="Gene3D" id="3.80.10.10">
    <property type="entry name" value="Ribonuclease Inhibitor"/>
    <property type="match status" value="1"/>
</dbReference>
<dbReference type="SUPFAM" id="SSF52047">
    <property type="entry name" value="RNI-like"/>
    <property type="match status" value="1"/>
</dbReference>
<dbReference type="Proteomes" id="UP001057375">
    <property type="component" value="Unassembled WGS sequence"/>
</dbReference>
<name>A0ABQ5KIE8_9EUKA</name>
<dbReference type="InterPro" id="IPR032675">
    <property type="entry name" value="LRR_dom_sf"/>
</dbReference>
<gene>
    <name evidence="2" type="ORF">ADUPG1_006483</name>
</gene>
<feature type="compositionally biased region" description="Polar residues" evidence="1">
    <location>
        <begin position="142"/>
        <end position="158"/>
    </location>
</feature>
<proteinExistence type="predicted"/>
<keyword evidence="3" id="KW-1185">Reference proteome</keyword>
<accession>A0ABQ5KIE8</accession>
<comment type="caution">
    <text evidence="2">The sequence shown here is derived from an EMBL/GenBank/DDBJ whole genome shotgun (WGS) entry which is preliminary data.</text>
</comment>
<evidence type="ECO:0000313" key="2">
    <source>
        <dbReference type="EMBL" id="GKT32299.1"/>
    </source>
</evidence>
<evidence type="ECO:0000256" key="1">
    <source>
        <dbReference type="SAM" id="MobiDB-lite"/>
    </source>
</evidence>
<reference evidence="2" key="1">
    <citation type="submission" date="2022-03" db="EMBL/GenBank/DDBJ databases">
        <title>Draft genome sequence of Aduncisulcus paluster, a free-living microaerophilic Fornicata.</title>
        <authorList>
            <person name="Yuyama I."/>
            <person name="Kume K."/>
            <person name="Tamura T."/>
            <person name="Inagaki Y."/>
            <person name="Hashimoto T."/>
        </authorList>
    </citation>
    <scope>NUCLEOTIDE SEQUENCE</scope>
    <source>
        <strain evidence="2">NY0171</strain>
    </source>
</reference>
<feature type="region of interest" description="Disordered" evidence="1">
    <location>
        <begin position="120"/>
        <end position="176"/>
    </location>
</feature>
<organism evidence="2 3">
    <name type="scientific">Aduncisulcus paluster</name>
    <dbReference type="NCBI Taxonomy" id="2918883"/>
    <lineage>
        <taxon>Eukaryota</taxon>
        <taxon>Metamonada</taxon>
        <taxon>Carpediemonas-like organisms</taxon>
        <taxon>Aduncisulcus</taxon>
    </lineage>
</organism>
<sequence>ILHDSSGYPYDGQKKQEQRQVQGTKLLTDIFHGSQEYPSPLKSDPITTSLLRSLHSCGLKYYAKLVIGALKKLEEISEESCEIAQEKAERRKKELMAMEGIPIHVDATLGREDTLLHREDAEDSDGFSRSFSSDDNHGIAETPSSPSTMKLHQGSGLNHSLGSSPSSQASPSTSSISRLISDQITPELISELFSDIDSSNKKALKRFYDHSASLVGRGIDMCFDGDVIAGFNRLQPALFLLAPFTRSIIIRTHSSSRTIPNDMFFSICRFIMTCDILVDLKLEGIPLTQYQALLISYSLSHSFASTSLTSLSILGIHLSNSLAHSLFPPLFHLRALNSVTLSACDLLSSVVPFVTSLVHHCGVERLVLDGNNLSSHDKGSLLFDLSKCFGSLKSLSLNECHLTDQDLVIVANGLGHSISHLYLCYNYLETPKVVVKIANMMAKYNENGNFIPLINLLHNSIHSSFFSKFSIRPNVRIWASSV</sequence>
<protein>
    <submittedName>
        <fullName evidence="2">Uncharacterized protein</fullName>
    </submittedName>
</protein>